<protein>
    <recommendedName>
        <fullName evidence="4">DUF3667 domain-containing protein</fullName>
    </recommendedName>
</protein>
<feature type="transmembrane region" description="Helical" evidence="1">
    <location>
        <begin position="290"/>
        <end position="313"/>
    </location>
</feature>
<dbReference type="InterPro" id="IPR022134">
    <property type="entry name" value="DUF3667"/>
</dbReference>
<feature type="transmembrane region" description="Helical" evidence="1">
    <location>
        <begin position="257"/>
        <end position="278"/>
    </location>
</feature>
<feature type="transmembrane region" description="Helical" evidence="1">
    <location>
        <begin position="92"/>
        <end position="112"/>
    </location>
</feature>
<evidence type="ECO:0000256" key="1">
    <source>
        <dbReference type="SAM" id="Phobius"/>
    </source>
</evidence>
<proteinExistence type="predicted"/>
<organism evidence="2 3">
    <name type="scientific">Flavobacterium xinjiangense</name>
    <dbReference type="NCBI Taxonomy" id="178356"/>
    <lineage>
        <taxon>Bacteria</taxon>
        <taxon>Pseudomonadati</taxon>
        <taxon>Bacteroidota</taxon>
        <taxon>Flavobacteriia</taxon>
        <taxon>Flavobacteriales</taxon>
        <taxon>Flavobacteriaceae</taxon>
        <taxon>Flavobacterium</taxon>
    </lineage>
</organism>
<gene>
    <name evidence="2" type="ORF">SAMN05216269_11467</name>
</gene>
<sequence length="317" mass="37383">MSRAKKRSKSTSCPNCHGVFGDANYNFCPYCGQENHTHKLPVKHFVMETLESFTHFDTKFLNTLKDLILKPGLVTKNYNSNKRARYVPPIKMYVFITFLFLLIVSFLFNHAIEEKNEIFRKDIMHAKTNGINLYSKTEIDSLTFISLRSVKNLTNSKVDSILIARNTKTDWFNTRIVNSFIKLQTGDLQISELYKKFIKYASYSFFIFMPFFALILKQFYFRKDYYYSEFLVFSIFYHIFIFGLLGLLLLIEKVFNINYGYLLISFFVIIFIYLGISLKTVFEGSWIKSIFKTTVLSFLYVFCLFFLFIFLVLGSMI</sequence>
<keyword evidence="3" id="KW-1185">Reference proteome</keyword>
<name>A0A1M7P7S2_9FLAO</name>
<evidence type="ECO:0000313" key="2">
    <source>
        <dbReference type="EMBL" id="SHN12771.1"/>
    </source>
</evidence>
<evidence type="ECO:0008006" key="4">
    <source>
        <dbReference type="Google" id="ProtNLM"/>
    </source>
</evidence>
<keyword evidence="1" id="KW-1133">Transmembrane helix</keyword>
<dbReference type="Proteomes" id="UP000184092">
    <property type="component" value="Unassembled WGS sequence"/>
</dbReference>
<reference evidence="3" key="1">
    <citation type="submission" date="2016-11" db="EMBL/GenBank/DDBJ databases">
        <authorList>
            <person name="Varghese N."/>
            <person name="Submissions S."/>
        </authorList>
    </citation>
    <scope>NUCLEOTIDE SEQUENCE [LARGE SCALE GENOMIC DNA]</scope>
    <source>
        <strain evidence="3">CGMCC 1.2749</strain>
    </source>
</reference>
<keyword evidence="1" id="KW-0472">Membrane</keyword>
<dbReference type="EMBL" id="FRCL01000014">
    <property type="protein sequence ID" value="SHN12771.1"/>
    <property type="molecule type" value="Genomic_DNA"/>
</dbReference>
<dbReference type="STRING" id="178356.SAMN05216269_11467"/>
<feature type="transmembrane region" description="Helical" evidence="1">
    <location>
        <begin position="228"/>
        <end position="251"/>
    </location>
</feature>
<keyword evidence="1" id="KW-0812">Transmembrane</keyword>
<accession>A0A1M7P7S2</accession>
<dbReference type="AlphaFoldDB" id="A0A1M7P7S2"/>
<evidence type="ECO:0000313" key="3">
    <source>
        <dbReference type="Proteomes" id="UP000184092"/>
    </source>
</evidence>
<dbReference type="OrthoDB" id="675873at2"/>
<feature type="transmembrane region" description="Helical" evidence="1">
    <location>
        <begin position="197"/>
        <end position="216"/>
    </location>
</feature>
<dbReference type="Pfam" id="PF12412">
    <property type="entry name" value="DUF3667"/>
    <property type="match status" value="1"/>
</dbReference>